<dbReference type="Proteomes" id="UP001189756">
    <property type="component" value="Unassembled WGS sequence"/>
</dbReference>
<dbReference type="RefSeq" id="WP_316685538.1">
    <property type="nucleotide sequence ID" value="NZ_CATZAZ010000017.1"/>
</dbReference>
<gene>
    <name evidence="1" type="ORF">R77560_04603</name>
</gene>
<comment type="caution">
    <text evidence="1">The sequence shown here is derived from an EMBL/GenBank/DDBJ whole genome shotgun (WGS) entry which is preliminary data.</text>
</comment>
<evidence type="ECO:0000313" key="2">
    <source>
        <dbReference type="Proteomes" id="UP001189756"/>
    </source>
</evidence>
<protein>
    <submittedName>
        <fullName evidence="1">Uncharacterized protein</fullName>
    </submittedName>
</protein>
<accession>A0AAD2C287</accession>
<sequence length="237" mass="26272">MTEQEARLRAGIARQQVIRALPSHDGAVTICDPRYEVIAEGLRALYLWNCRKKGSYRLAASAVPQLTVDPEVLLEAVIALHGPYAATIGGISKPDHDPGDWTMTFELPCDLRGRQFTFDAGSFVGQGHELDAGEWSDVDRELIKQIRTNHPELADWGDLAIGLAWGDYSQDILAVSWADWIKGHDTGFLAYLYISQSEPDFTWGGTGLHMDNVDAYGDTLPWETCAPLPSWASKQEK</sequence>
<reference evidence="1" key="1">
    <citation type="submission" date="2023-07" db="EMBL/GenBank/DDBJ databases">
        <authorList>
            <person name="Peeters C."/>
        </authorList>
    </citation>
    <scope>NUCLEOTIDE SEQUENCE</scope>
    <source>
        <strain evidence="1">R-77560</strain>
    </source>
</reference>
<dbReference type="AlphaFoldDB" id="A0AAD2C287"/>
<proteinExistence type="predicted"/>
<name>A0AAD2C287_9RALS</name>
<dbReference type="EMBL" id="CATZAZ010000017">
    <property type="protein sequence ID" value="CAJ0807632.1"/>
    <property type="molecule type" value="Genomic_DNA"/>
</dbReference>
<organism evidence="1 2">
    <name type="scientific">Ralstonia thomasii</name>
    <dbReference type="NCBI Taxonomy" id="3058596"/>
    <lineage>
        <taxon>Bacteria</taxon>
        <taxon>Pseudomonadati</taxon>
        <taxon>Pseudomonadota</taxon>
        <taxon>Betaproteobacteria</taxon>
        <taxon>Burkholderiales</taxon>
        <taxon>Burkholderiaceae</taxon>
        <taxon>Ralstonia</taxon>
    </lineage>
</organism>
<evidence type="ECO:0000313" key="1">
    <source>
        <dbReference type="EMBL" id="CAJ0807632.1"/>
    </source>
</evidence>